<feature type="chain" id="PRO_5002209378" description="Yeast cell wall synthesis Kre9/Knh1-like N-terminal domain-containing protein" evidence="3">
    <location>
        <begin position="21"/>
        <end position="155"/>
    </location>
</feature>
<name>A0A0C9MHX4_9FUNG</name>
<keyword evidence="6" id="KW-1185">Reference proteome</keyword>
<evidence type="ECO:0000259" key="4">
    <source>
        <dbReference type="Pfam" id="PF10342"/>
    </source>
</evidence>
<proteinExistence type="predicted"/>
<protein>
    <recommendedName>
        <fullName evidence="4">Yeast cell wall synthesis Kre9/Knh1-like N-terminal domain-containing protein</fullName>
    </recommendedName>
</protein>
<evidence type="ECO:0000313" key="5">
    <source>
        <dbReference type="EMBL" id="GAN01558.1"/>
    </source>
</evidence>
<evidence type="ECO:0000256" key="2">
    <source>
        <dbReference type="SAM" id="MobiDB-lite"/>
    </source>
</evidence>
<dbReference type="InterPro" id="IPR018466">
    <property type="entry name" value="Kre9/Knh1-like_N"/>
</dbReference>
<feature type="signal peptide" evidence="3">
    <location>
        <begin position="1"/>
        <end position="20"/>
    </location>
</feature>
<accession>A0A0C9MHX4</accession>
<feature type="compositionally biased region" description="Low complexity" evidence="2">
    <location>
        <begin position="133"/>
        <end position="155"/>
    </location>
</feature>
<dbReference type="Pfam" id="PF10342">
    <property type="entry name" value="Kre9_KNH"/>
    <property type="match status" value="1"/>
</dbReference>
<dbReference type="AlphaFoldDB" id="A0A0C9MHX4"/>
<feature type="domain" description="Yeast cell wall synthesis Kre9/Knh1-like N-terminal" evidence="4">
    <location>
        <begin position="27"/>
        <end position="120"/>
    </location>
</feature>
<evidence type="ECO:0000256" key="1">
    <source>
        <dbReference type="ARBA" id="ARBA00022729"/>
    </source>
</evidence>
<evidence type="ECO:0000313" key="6">
    <source>
        <dbReference type="Proteomes" id="UP000053815"/>
    </source>
</evidence>
<dbReference type="Proteomes" id="UP000053815">
    <property type="component" value="Unassembled WGS sequence"/>
</dbReference>
<dbReference type="EMBL" id="DF836298">
    <property type="protein sequence ID" value="GAN01558.1"/>
    <property type="molecule type" value="Genomic_DNA"/>
</dbReference>
<sequence length="155" mass="16041">MKFSTAAVAALTTAVASVSANFTIYEPWGETTWTAGETGVVTWSASADLFQSRCEIHLLTGNATDATFVTNFTANGNLVPCNYTKANLHPLPDYASGQYFIRIGPNGAVTDQYAYSGLFNFVGNGTVLPDGETPASASTAAAAPTVNDAATAQSA</sequence>
<evidence type="ECO:0000256" key="3">
    <source>
        <dbReference type="SAM" id="SignalP"/>
    </source>
</evidence>
<dbReference type="OrthoDB" id="5564519at2759"/>
<feature type="region of interest" description="Disordered" evidence="2">
    <location>
        <begin position="132"/>
        <end position="155"/>
    </location>
</feature>
<keyword evidence="1 3" id="KW-0732">Signal</keyword>
<gene>
    <name evidence="5" type="ORF">MAM1_0009c00991</name>
</gene>
<organism evidence="5">
    <name type="scientific">Mucor ambiguus</name>
    <dbReference type="NCBI Taxonomy" id="91626"/>
    <lineage>
        <taxon>Eukaryota</taxon>
        <taxon>Fungi</taxon>
        <taxon>Fungi incertae sedis</taxon>
        <taxon>Mucoromycota</taxon>
        <taxon>Mucoromycotina</taxon>
        <taxon>Mucoromycetes</taxon>
        <taxon>Mucorales</taxon>
        <taxon>Mucorineae</taxon>
        <taxon>Mucoraceae</taxon>
        <taxon>Mucor</taxon>
    </lineage>
</organism>
<reference evidence="5" key="1">
    <citation type="submission" date="2014-09" db="EMBL/GenBank/DDBJ databases">
        <title>Draft genome sequence of an oleaginous Mucoromycotina fungus Mucor ambiguus NBRC6742.</title>
        <authorList>
            <person name="Takeda I."/>
            <person name="Yamane N."/>
            <person name="Morita T."/>
            <person name="Tamano K."/>
            <person name="Machida M."/>
            <person name="Baker S."/>
            <person name="Koike H."/>
        </authorList>
    </citation>
    <scope>NUCLEOTIDE SEQUENCE</scope>
    <source>
        <strain evidence="5">NBRC 6742</strain>
    </source>
</reference>
<dbReference type="STRING" id="91626.A0A0C9MHX4"/>